<evidence type="ECO:0000313" key="3">
    <source>
        <dbReference type="Proteomes" id="UP000823674"/>
    </source>
</evidence>
<evidence type="ECO:0000256" key="1">
    <source>
        <dbReference type="SAM" id="MobiDB-lite"/>
    </source>
</evidence>
<dbReference type="EMBL" id="JADBGQ010000002">
    <property type="protein sequence ID" value="KAG5412273.1"/>
    <property type="molecule type" value="Genomic_DNA"/>
</dbReference>
<accession>A0ABQ7NNB6</accession>
<reference evidence="2 3" key="1">
    <citation type="submission" date="2021-03" db="EMBL/GenBank/DDBJ databases">
        <authorList>
            <person name="King G.J."/>
            <person name="Bancroft I."/>
            <person name="Baten A."/>
            <person name="Bloomfield J."/>
            <person name="Borpatragohain P."/>
            <person name="He Z."/>
            <person name="Irish N."/>
            <person name="Irwin J."/>
            <person name="Liu K."/>
            <person name="Mauleon R.P."/>
            <person name="Moore J."/>
            <person name="Morris R."/>
            <person name="Ostergaard L."/>
            <person name="Wang B."/>
            <person name="Wells R."/>
        </authorList>
    </citation>
    <scope>NUCLEOTIDE SEQUENCE [LARGE SCALE GENOMIC DNA]</scope>
    <source>
        <strain evidence="2">R-o-18</strain>
        <tissue evidence="2">Leaf</tissue>
    </source>
</reference>
<feature type="region of interest" description="Disordered" evidence="1">
    <location>
        <begin position="1"/>
        <end position="58"/>
    </location>
</feature>
<organism evidence="2 3">
    <name type="scientific">Brassica rapa subsp. trilocularis</name>
    <dbReference type="NCBI Taxonomy" id="1813537"/>
    <lineage>
        <taxon>Eukaryota</taxon>
        <taxon>Viridiplantae</taxon>
        <taxon>Streptophyta</taxon>
        <taxon>Embryophyta</taxon>
        <taxon>Tracheophyta</taxon>
        <taxon>Spermatophyta</taxon>
        <taxon>Magnoliopsida</taxon>
        <taxon>eudicotyledons</taxon>
        <taxon>Gunneridae</taxon>
        <taxon>Pentapetalae</taxon>
        <taxon>rosids</taxon>
        <taxon>malvids</taxon>
        <taxon>Brassicales</taxon>
        <taxon>Brassicaceae</taxon>
        <taxon>Brassiceae</taxon>
        <taxon>Brassica</taxon>
    </lineage>
</organism>
<name>A0ABQ7NNB6_BRACM</name>
<gene>
    <name evidence="2" type="primary">A02g512750.1_BraROA</name>
    <name evidence="2" type="ORF">IGI04_008592</name>
</gene>
<keyword evidence="3" id="KW-1185">Reference proteome</keyword>
<sequence length="79" mass="8939">MYMRDKPLIYNSKHNNPTADIANRGRRRNHRSSVTTPTSEEVQESSLSASSGPRERCCSYESPLMSRKIEGLILLPTTD</sequence>
<feature type="compositionally biased region" description="Polar residues" evidence="1">
    <location>
        <begin position="32"/>
        <end position="51"/>
    </location>
</feature>
<protein>
    <submittedName>
        <fullName evidence="2">Uncharacterized protein</fullName>
    </submittedName>
</protein>
<comment type="caution">
    <text evidence="2">The sequence shown here is derived from an EMBL/GenBank/DDBJ whole genome shotgun (WGS) entry which is preliminary data.</text>
</comment>
<dbReference type="Proteomes" id="UP000823674">
    <property type="component" value="Chromosome A02"/>
</dbReference>
<evidence type="ECO:0000313" key="2">
    <source>
        <dbReference type="EMBL" id="KAG5412273.1"/>
    </source>
</evidence>
<proteinExistence type="predicted"/>